<evidence type="ECO:0008006" key="4">
    <source>
        <dbReference type="Google" id="ProtNLM"/>
    </source>
</evidence>
<dbReference type="EMBL" id="SDKK01000001">
    <property type="protein sequence ID" value="TYC62040.1"/>
    <property type="molecule type" value="Genomic_DNA"/>
</dbReference>
<keyword evidence="1" id="KW-1133">Transmembrane helix</keyword>
<organism evidence="2 3">
    <name type="scientific">Zoogloea oleivorans</name>
    <dbReference type="NCBI Taxonomy" id="1552750"/>
    <lineage>
        <taxon>Bacteria</taxon>
        <taxon>Pseudomonadati</taxon>
        <taxon>Pseudomonadota</taxon>
        <taxon>Betaproteobacteria</taxon>
        <taxon>Rhodocyclales</taxon>
        <taxon>Zoogloeaceae</taxon>
        <taxon>Zoogloea</taxon>
    </lineage>
</organism>
<accession>A0A6C2D6A8</accession>
<proteinExistence type="predicted"/>
<dbReference type="OrthoDB" id="9182153at2"/>
<sequence>MIVIELKPSRLLPVILTGLHVAAAFSFVLGFGWSWQATSAMGLLALSLVHAWHLARRGGGRLGLAEEGVLVLEPDGGRREVLVIPQPSTVVFPWAIWLAWREEDVARRGVLLILRDQLSPAAWRELQVWARLRARPQAAGPGQA</sequence>
<dbReference type="InterPro" id="IPR009883">
    <property type="entry name" value="YgfX"/>
</dbReference>
<dbReference type="RefSeq" id="WP_148577131.1">
    <property type="nucleotide sequence ID" value="NZ_SDKK01000001.1"/>
</dbReference>
<dbReference type="Pfam" id="PF07254">
    <property type="entry name" value="Cpta_toxin"/>
    <property type="match status" value="1"/>
</dbReference>
<protein>
    <recommendedName>
        <fullName evidence="4">Toxin CptA</fullName>
    </recommendedName>
</protein>
<comment type="caution">
    <text evidence="2">The sequence shown here is derived from an EMBL/GenBank/DDBJ whole genome shotgun (WGS) entry which is preliminary data.</text>
</comment>
<gene>
    <name evidence="2" type="ORF">ETQ85_00285</name>
</gene>
<name>A0A6C2D6A8_9RHOO</name>
<keyword evidence="3" id="KW-1185">Reference proteome</keyword>
<keyword evidence="1" id="KW-0812">Transmembrane</keyword>
<keyword evidence="1" id="KW-0472">Membrane</keyword>
<evidence type="ECO:0000313" key="3">
    <source>
        <dbReference type="Proteomes" id="UP000389128"/>
    </source>
</evidence>
<dbReference type="Proteomes" id="UP000389128">
    <property type="component" value="Unassembled WGS sequence"/>
</dbReference>
<evidence type="ECO:0000313" key="2">
    <source>
        <dbReference type="EMBL" id="TYC62040.1"/>
    </source>
</evidence>
<reference evidence="2 3" key="1">
    <citation type="submission" date="2019-01" db="EMBL/GenBank/DDBJ databases">
        <title>Zoogloea oleivorans genome sequencing and assembly.</title>
        <authorList>
            <person name="Tancsics A."/>
            <person name="Farkas M."/>
            <person name="Kriszt B."/>
            <person name="Maroti G."/>
            <person name="Horvath B."/>
        </authorList>
    </citation>
    <scope>NUCLEOTIDE SEQUENCE [LARGE SCALE GENOMIC DNA]</scope>
    <source>
        <strain evidence="2 3">Buc</strain>
    </source>
</reference>
<feature type="transmembrane region" description="Helical" evidence="1">
    <location>
        <begin position="12"/>
        <end position="31"/>
    </location>
</feature>
<dbReference type="AlphaFoldDB" id="A0A6C2D6A8"/>
<evidence type="ECO:0000256" key="1">
    <source>
        <dbReference type="SAM" id="Phobius"/>
    </source>
</evidence>